<dbReference type="InterPro" id="IPR007401">
    <property type="entry name" value="DUF454"/>
</dbReference>
<evidence type="ECO:0000256" key="1">
    <source>
        <dbReference type="SAM" id="Phobius"/>
    </source>
</evidence>
<dbReference type="Proteomes" id="UP000323337">
    <property type="component" value="Unassembled WGS sequence"/>
</dbReference>
<keyword evidence="1" id="KW-0812">Transmembrane</keyword>
<gene>
    <name evidence="2" type="ORF">FXF49_03310</name>
</gene>
<organism evidence="2 3">
    <name type="scientific">Flexistipes sinusarabici</name>
    <dbReference type="NCBI Taxonomy" id="2352"/>
    <lineage>
        <taxon>Bacteria</taxon>
        <taxon>Pseudomonadati</taxon>
        <taxon>Deferribacterota</taxon>
        <taxon>Deferribacteres</taxon>
        <taxon>Deferribacterales</taxon>
        <taxon>Flexistipitaceae</taxon>
        <taxon>Flexistipes</taxon>
    </lineage>
</organism>
<name>A0A5D0MQN2_FLESI</name>
<keyword evidence="1" id="KW-1133">Transmembrane helix</keyword>
<keyword evidence="1" id="KW-0472">Membrane</keyword>
<dbReference type="EMBL" id="VSIV01000083">
    <property type="protein sequence ID" value="TYB34033.1"/>
    <property type="molecule type" value="Genomic_DNA"/>
</dbReference>
<proteinExistence type="predicted"/>
<dbReference type="PIRSF" id="PIRSF016789">
    <property type="entry name" value="DUF454"/>
    <property type="match status" value="1"/>
</dbReference>
<dbReference type="GO" id="GO:0005886">
    <property type="term" value="C:plasma membrane"/>
    <property type="evidence" value="ECO:0007669"/>
    <property type="project" value="TreeGrafter"/>
</dbReference>
<sequence length="123" mass="13786">MKIFLLGCGFTSLSAGFLGIFLPVIPTVPLFLFAAFCFSKSSERFHSWLVNHRLLGGYIRDYLSGEGIPAKSKVKAILLLWLTIGISFYFVPLSLIRIILFLIAAGVTYYLITLPTKSLKEEY</sequence>
<evidence type="ECO:0000313" key="2">
    <source>
        <dbReference type="EMBL" id="TYB34033.1"/>
    </source>
</evidence>
<dbReference type="PANTHER" id="PTHR35813">
    <property type="entry name" value="INNER MEMBRANE PROTEIN YBAN"/>
    <property type="match status" value="1"/>
</dbReference>
<dbReference type="AlphaFoldDB" id="A0A5D0MQN2"/>
<protein>
    <submittedName>
        <fullName evidence="2">DUF454 domain-containing protein</fullName>
    </submittedName>
</protein>
<feature type="transmembrane region" description="Helical" evidence="1">
    <location>
        <begin position="15"/>
        <end position="38"/>
    </location>
</feature>
<feature type="transmembrane region" description="Helical" evidence="1">
    <location>
        <begin position="79"/>
        <end position="112"/>
    </location>
</feature>
<accession>A0A5D0MQN2</accession>
<reference evidence="2 3" key="1">
    <citation type="submission" date="2019-08" db="EMBL/GenBank/DDBJ databases">
        <title>Genomic characterization of a novel candidate phylum (ARYD3) from a high temperature, high salinity tertiary oil reservoir in north central Oklahoma, USA.</title>
        <authorList>
            <person name="Youssef N.H."/>
            <person name="Yadav A."/>
            <person name="Elshahed M.S."/>
        </authorList>
    </citation>
    <scope>NUCLEOTIDE SEQUENCE [LARGE SCALE GENOMIC DNA]</scope>
    <source>
        <strain evidence="2">ARYD1</strain>
    </source>
</reference>
<dbReference type="PANTHER" id="PTHR35813:SF1">
    <property type="entry name" value="INNER MEMBRANE PROTEIN YBAN"/>
    <property type="match status" value="1"/>
</dbReference>
<comment type="caution">
    <text evidence="2">The sequence shown here is derived from an EMBL/GenBank/DDBJ whole genome shotgun (WGS) entry which is preliminary data.</text>
</comment>
<dbReference type="RefSeq" id="WP_303700486.1">
    <property type="nucleotide sequence ID" value="NZ_VSIV01000083.1"/>
</dbReference>
<evidence type="ECO:0000313" key="3">
    <source>
        <dbReference type="Proteomes" id="UP000323337"/>
    </source>
</evidence>
<dbReference type="Pfam" id="PF04304">
    <property type="entry name" value="DUF454"/>
    <property type="match status" value="1"/>
</dbReference>